<dbReference type="Proteomes" id="UP001320420">
    <property type="component" value="Unassembled WGS sequence"/>
</dbReference>
<evidence type="ECO:0000313" key="3">
    <source>
        <dbReference type="Proteomes" id="UP001320420"/>
    </source>
</evidence>
<dbReference type="AlphaFoldDB" id="A0AAN9V1K4"/>
<feature type="region of interest" description="Disordered" evidence="1">
    <location>
        <begin position="69"/>
        <end position="118"/>
    </location>
</feature>
<evidence type="ECO:0000256" key="1">
    <source>
        <dbReference type="SAM" id="MobiDB-lite"/>
    </source>
</evidence>
<reference evidence="2 3" key="1">
    <citation type="submission" date="2024-02" db="EMBL/GenBank/DDBJ databases">
        <title>De novo assembly and annotation of 12 fungi associated with fruit tree decline syndrome in Ontario, Canada.</title>
        <authorList>
            <person name="Sulman M."/>
            <person name="Ellouze W."/>
            <person name="Ilyukhin E."/>
        </authorList>
    </citation>
    <scope>NUCLEOTIDE SEQUENCE [LARGE SCALE GENOMIC DNA]</scope>
    <source>
        <strain evidence="2 3">M11/M66-122</strain>
    </source>
</reference>
<accession>A0AAN9V1K4</accession>
<protein>
    <submittedName>
        <fullName evidence="2">Uncharacterized protein</fullName>
    </submittedName>
</protein>
<feature type="compositionally biased region" description="Basic and acidic residues" evidence="1">
    <location>
        <begin position="84"/>
        <end position="118"/>
    </location>
</feature>
<dbReference type="EMBL" id="JAKJXP020000002">
    <property type="protein sequence ID" value="KAK7757362.1"/>
    <property type="molecule type" value="Genomic_DNA"/>
</dbReference>
<sequence length="118" mass="11960">MAFITKVAGRRMALAARASVVQAPRQFSTSLAAQKSATETVKDSLKTVDRKVSDKLVDGINVGAAAAEKVKGATTGAAESAKGSAEELRGEAKGKASELKGEAKGAAKEAEGKVKGSL</sequence>
<organism evidence="2 3">
    <name type="scientific">Diatrype stigma</name>
    <dbReference type="NCBI Taxonomy" id="117547"/>
    <lineage>
        <taxon>Eukaryota</taxon>
        <taxon>Fungi</taxon>
        <taxon>Dikarya</taxon>
        <taxon>Ascomycota</taxon>
        <taxon>Pezizomycotina</taxon>
        <taxon>Sordariomycetes</taxon>
        <taxon>Xylariomycetidae</taxon>
        <taxon>Xylariales</taxon>
        <taxon>Diatrypaceae</taxon>
        <taxon>Diatrype</taxon>
    </lineage>
</organism>
<gene>
    <name evidence="2" type="ORF">SLS62_000374</name>
</gene>
<proteinExistence type="predicted"/>
<name>A0AAN9V1K4_9PEZI</name>
<comment type="caution">
    <text evidence="2">The sequence shown here is derived from an EMBL/GenBank/DDBJ whole genome shotgun (WGS) entry which is preliminary data.</text>
</comment>
<keyword evidence="3" id="KW-1185">Reference proteome</keyword>
<feature type="compositionally biased region" description="Low complexity" evidence="1">
    <location>
        <begin position="69"/>
        <end position="83"/>
    </location>
</feature>
<evidence type="ECO:0000313" key="2">
    <source>
        <dbReference type="EMBL" id="KAK7757362.1"/>
    </source>
</evidence>